<dbReference type="AlphaFoldDB" id="U2RMA8"/>
<evidence type="ECO:0000256" key="1">
    <source>
        <dbReference type="SAM" id="MobiDB-lite"/>
    </source>
</evidence>
<organism evidence="2 3">
    <name type="scientific">Propionibacterium acidifaciens F0233</name>
    <dbReference type="NCBI Taxonomy" id="553198"/>
    <lineage>
        <taxon>Bacteria</taxon>
        <taxon>Bacillati</taxon>
        <taxon>Actinomycetota</taxon>
        <taxon>Actinomycetes</taxon>
        <taxon>Propionibacteriales</taxon>
        <taxon>Propionibacteriaceae</taxon>
        <taxon>Propionibacterium</taxon>
    </lineage>
</organism>
<evidence type="ECO:0000313" key="2">
    <source>
        <dbReference type="EMBL" id="ERK51857.1"/>
    </source>
</evidence>
<protein>
    <submittedName>
        <fullName evidence="2">Uncharacterized protein</fullName>
    </submittedName>
</protein>
<accession>U2RMA8</accession>
<comment type="caution">
    <text evidence="2">The sequence shown here is derived from an EMBL/GenBank/DDBJ whole genome shotgun (WGS) entry which is preliminary data.</text>
</comment>
<name>U2RMA8_9ACTN</name>
<gene>
    <name evidence="2" type="ORF">HMPREF0682_1976</name>
</gene>
<reference evidence="2" key="1">
    <citation type="submission" date="2013-08" db="EMBL/GenBank/DDBJ databases">
        <authorList>
            <person name="Durkin A.S."/>
            <person name="Haft D.R."/>
            <person name="McCorrison J."/>
            <person name="Torralba M."/>
            <person name="Gillis M."/>
            <person name="Haft D.H."/>
            <person name="Methe B."/>
            <person name="Sutton G."/>
            <person name="Nelson K.E."/>
        </authorList>
    </citation>
    <scope>NUCLEOTIDE SEQUENCE [LARGE SCALE GENOMIC DNA]</scope>
    <source>
        <strain evidence="2">F0233</strain>
    </source>
</reference>
<keyword evidence="3" id="KW-1185">Reference proteome</keyword>
<sequence>MRFFHLIRTAVSSGVTPTCMPQSYPKRHEKSMKNTISFHAGHT</sequence>
<evidence type="ECO:0000313" key="3">
    <source>
        <dbReference type="Proteomes" id="UP000017052"/>
    </source>
</evidence>
<feature type="region of interest" description="Disordered" evidence="1">
    <location>
        <begin position="21"/>
        <end position="43"/>
    </location>
</feature>
<dbReference type="Proteomes" id="UP000017052">
    <property type="component" value="Unassembled WGS sequence"/>
</dbReference>
<proteinExistence type="predicted"/>
<dbReference type="EMBL" id="ACVN02000269">
    <property type="protein sequence ID" value="ERK51857.1"/>
    <property type="molecule type" value="Genomic_DNA"/>
</dbReference>